<sequence>MAVKSVSRSLFKKLSALRATLTDEEQILLDSLVVGQYQFAAHRSSSGCKAIRLPNPEPNGAGMPSLPNGESAASRPLRITFDQELEFYLVE</sequence>
<proteinExistence type="predicted"/>
<evidence type="ECO:0000313" key="3">
    <source>
        <dbReference type="Proteomes" id="UP000215027"/>
    </source>
</evidence>
<accession>A0A160T537</accession>
<dbReference type="AlphaFoldDB" id="A0A160T537"/>
<gene>
    <name evidence="2" type="ORF">CFX0092_A3418</name>
</gene>
<dbReference type="RefSeq" id="WP_157913241.1">
    <property type="nucleotide sequence ID" value="NZ_LN890655.1"/>
</dbReference>
<protein>
    <submittedName>
        <fullName evidence="2">Uncharacterized protein</fullName>
    </submittedName>
</protein>
<reference evidence="2" key="1">
    <citation type="submission" date="2016-01" db="EMBL/GenBank/DDBJ databases">
        <authorList>
            <person name="Mcilroy J.S."/>
            <person name="Karst M S."/>
            <person name="Albertsen M."/>
        </authorList>
    </citation>
    <scope>NUCLEOTIDE SEQUENCE</scope>
    <source>
        <strain evidence="2">Cfx-K</strain>
    </source>
</reference>
<evidence type="ECO:0000256" key="1">
    <source>
        <dbReference type="SAM" id="MobiDB-lite"/>
    </source>
</evidence>
<feature type="region of interest" description="Disordered" evidence="1">
    <location>
        <begin position="53"/>
        <end position="72"/>
    </location>
</feature>
<dbReference type="Proteomes" id="UP000215027">
    <property type="component" value="Chromosome I"/>
</dbReference>
<name>A0A160T537_9CHLR</name>
<evidence type="ECO:0000313" key="2">
    <source>
        <dbReference type="EMBL" id="CUS05296.2"/>
    </source>
</evidence>
<keyword evidence="3" id="KW-1185">Reference proteome</keyword>
<organism evidence="2 3">
    <name type="scientific">Candidatus Promineifilum breve</name>
    <dbReference type="NCBI Taxonomy" id="1806508"/>
    <lineage>
        <taxon>Bacteria</taxon>
        <taxon>Bacillati</taxon>
        <taxon>Chloroflexota</taxon>
        <taxon>Ardenticatenia</taxon>
        <taxon>Candidatus Promineifilales</taxon>
        <taxon>Candidatus Promineifilaceae</taxon>
        <taxon>Candidatus Promineifilum</taxon>
    </lineage>
</organism>
<dbReference type="EMBL" id="LN890655">
    <property type="protein sequence ID" value="CUS05296.2"/>
    <property type="molecule type" value="Genomic_DNA"/>
</dbReference>
<dbReference type="KEGG" id="pbf:CFX0092_A3418"/>